<accession>A0A6B9FMH3</accession>
<dbReference type="SUPFAM" id="SSF48008">
    <property type="entry name" value="GntR ligand-binding domain-like"/>
    <property type="match status" value="1"/>
</dbReference>
<reference evidence="5 6" key="2">
    <citation type="journal article" date="2013" name="Genome Announc.">
        <title>Draft Genome Sequence of Methylobacterium mesophilicum Strain SR1.6/6, Isolated from Citrus sinensis.</title>
        <authorList>
            <person name="Marinho Almeida D."/>
            <person name="Dini-Andreote F."/>
            <person name="Camargo Neves A.A."/>
            <person name="Juca Ramos R.T."/>
            <person name="Andreote F.D."/>
            <person name="Carneiro A.R."/>
            <person name="Oliveira de Souza Lima A."/>
            <person name="Caracciolo Gomes de Sa P.H."/>
            <person name="Ribeiro Barbosa M.S."/>
            <person name="Araujo W.L."/>
            <person name="Silva A."/>
        </authorList>
    </citation>
    <scope>NUCLEOTIDE SEQUENCE [LARGE SCALE GENOMIC DNA]</scope>
    <source>
        <strain evidence="5 6">SR1.6/6</strain>
    </source>
</reference>
<dbReference type="GO" id="GO:0003700">
    <property type="term" value="F:DNA-binding transcription factor activity"/>
    <property type="evidence" value="ECO:0007669"/>
    <property type="project" value="InterPro"/>
</dbReference>
<evidence type="ECO:0000256" key="1">
    <source>
        <dbReference type="ARBA" id="ARBA00023015"/>
    </source>
</evidence>
<dbReference type="KEGG" id="mmes:MMSR116_18225"/>
<gene>
    <name evidence="5" type="ORF">MMSR116_18225</name>
</gene>
<dbReference type="SUPFAM" id="SSF46785">
    <property type="entry name" value="Winged helix' DNA-binding domain"/>
    <property type="match status" value="1"/>
</dbReference>
<dbReference type="InterPro" id="IPR008920">
    <property type="entry name" value="TF_FadR/GntR_C"/>
</dbReference>
<name>A0A6B9FMH3_9HYPH</name>
<reference evidence="5 6" key="1">
    <citation type="journal article" date="2012" name="Genet. Mol. Biol.">
        <title>Analysis of 16S rRNA and mxaF genes revealing insights into Methylobacterium niche-specific plant association.</title>
        <authorList>
            <person name="Dourado M.N."/>
            <person name="Andreote F.D."/>
            <person name="Dini-Andreote F."/>
            <person name="Conti R."/>
            <person name="Araujo J.M."/>
            <person name="Araujo W.L."/>
        </authorList>
    </citation>
    <scope>NUCLEOTIDE SEQUENCE [LARGE SCALE GENOMIC DNA]</scope>
    <source>
        <strain evidence="5 6">SR1.6/6</strain>
    </source>
</reference>
<evidence type="ECO:0000313" key="6">
    <source>
        <dbReference type="Proteomes" id="UP000012488"/>
    </source>
</evidence>
<dbReference type="GO" id="GO:0003677">
    <property type="term" value="F:DNA binding"/>
    <property type="evidence" value="ECO:0007669"/>
    <property type="project" value="UniProtKB-KW"/>
</dbReference>
<evidence type="ECO:0000313" key="5">
    <source>
        <dbReference type="EMBL" id="QGY03607.1"/>
    </source>
</evidence>
<dbReference type="Pfam" id="PF07729">
    <property type="entry name" value="FCD"/>
    <property type="match status" value="1"/>
</dbReference>
<keyword evidence="3" id="KW-0804">Transcription</keyword>
<dbReference type="PANTHER" id="PTHR43537">
    <property type="entry name" value="TRANSCRIPTIONAL REGULATOR, GNTR FAMILY"/>
    <property type="match status" value="1"/>
</dbReference>
<organism evidence="5 6">
    <name type="scientific">Methylobacterium mesophilicum SR1.6/6</name>
    <dbReference type="NCBI Taxonomy" id="908290"/>
    <lineage>
        <taxon>Bacteria</taxon>
        <taxon>Pseudomonadati</taxon>
        <taxon>Pseudomonadota</taxon>
        <taxon>Alphaproteobacteria</taxon>
        <taxon>Hyphomicrobiales</taxon>
        <taxon>Methylobacteriaceae</taxon>
        <taxon>Methylobacterium</taxon>
    </lineage>
</organism>
<keyword evidence="2" id="KW-0238">DNA-binding</keyword>
<dbReference type="EMBL" id="CP043538">
    <property type="protein sequence ID" value="QGY03607.1"/>
    <property type="molecule type" value="Genomic_DNA"/>
</dbReference>
<dbReference type="InterPro" id="IPR011711">
    <property type="entry name" value="GntR_C"/>
</dbReference>
<evidence type="ECO:0000256" key="3">
    <source>
        <dbReference type="ARBA" id="ARBA00023163"/>
    </source>
</evidence>
<proteinExistence type="predicted"/>
<sequence length="224" mass="24603">MLTDLVYQHILTSIIDCTLMPGQRVVQDDLAASLGVSRAPVSHALQLLKYHGMLQEAGGKGLEVAPIEPNRLRDLFQVRAALDSTAARLVAERVMNNSVTESELQPIIEAMQHGDLLDDKCVMSDRVKADIDFHKAIYHSSGNGSIAETMAPLWPHLQRAMVVVLAPNRAISRVWREHKQILDSILAGDPEGSERSARRHALSAGVQTEAFLRHGATHVNGQKD</sequence>
<dbReference type="Proteomes" id="UP000012488">
    <property type="component" value="Chromosome"/>
</dbReference>
<dbReference type="SMART" id="SM00345">
    <property type="entry name" value="HTH_GNTR"/>
    <property type="match status" value="1"/>
</dbReference>
<dbReference type="Gene3D" id="1.10.10.10">
    <property type="entry name" value="Winged helix-like DNA-binding domain superfamily/Winged helix DNA-binding domain"/>
    <property type="match status" value="1"/>
</dbReference>
<dbReference type="OrthoDB" id="8638122at2"/>
<dbReference type="SMART" id="SM00895">
    <property type="entry name" value="FCD"/>
    <property type="match status" value="1"/>
</dbReference>
<feature type="domain" description="HTH gntR-type" evidence="4">
    <location>
        <begin position="1"/>
        <end position="67"/>
    </location>
</feature>
<dbReference type="Pfam" id="PF00392">
    <property type="entry name" value="GntR"/>
    <property type="match status" value="1"/>
</dbReference>
<dbReference type="InterPro" id="IPR036388">
    <property type="entry name" value="WH-like_DNA-bd_sf"/>
</dbReference>
<dbReference type="AlphaFoldDB" id="A0A6B9FMH3"/>
<dbReference type="Gene3D" id="1.20.120.530">
    <property type="entry name" value="GntR ligand-binding domain-like"/>
    <property type="match status" value="1"/>
</dbReference>
<protein>
    <submittedName>
        <fullName evidence="5">GntR family transcriptional regulator</fullName>
    </submittedName>
</protein>
<keyword evidence="1" id="KW-0805">Transcription regulation</keyword>
<evidence type="ECO:0000256" key="2">
    <source>
        <dbReference type="ARBA" id="ARBA00023125"/>
    </source>
</evidence>
<evidence type="ECO:0000259" key="4">
    <source>
        <dbReference type="PROSITE" id="PS50949"/>
    </source>
</evidence>
<dbReference type="InterPro" id="IPR036390">
    <property type="entry name" value="WH_DNA-bd_sf"/>
</dbReference>
<dbReference type="PROSITE" id="PS50949">
    <property type="entry name" value="HTH_GNTR"/>
    <property type="match status" value="1"/>
</dbReference>
<dbReference type="PANTHER" id="PTHR43537:SF45">
    <property type="entry name" value="GNTR FAMILY REGULATORY PROTEIN"/>
    <property type="match status" value="1"/>
</dbReference>
<dbReference type="InterPro" id="IPR000524">
    <property type="entry name" value="Tscrpt_reg_HTH_GntR"/>
</dbReference>
<dbReference type="RefSeq" id="WP_158168960.1">
    <property type="nucleotide sequence ID" value="NZ_CP043538.1"/>
</dbReference>